<name>A0A8X7NSU1_CANPA</name>
<evidence type="ECO:0000313" key="4">
    <source>
        <dbReference type="EMBL" id="KAF6059727.1"/>
    </source>
</evidence>
<feature type="region of interest" description="Disordered" evidence="2">
    <location>
        <begin position="789"/>
        <end position="814"/>
    </location>
</feature>
<evidence type="ECO:0000313" key="5">
    <source>
        <dbReference type="Proteomes" id="UP000590412"/>
    </source>
</evidence>
<feature type="compositionally biased region" description="Low complexity" evidence="2">
    <location>
        <begin position="442"/>
        <end position="458"/>
    </location>
</feature>
<accession>A0A8X7NSU1</accession>
<reference evidence="4" key="1">
    <citation type="submission" date="2020-03" db="EMBL/GenBank/DDBJ databases">
        <title>FDA dAtabase for Regulatory Grade micrObial Sequences (FDA-ARGOS): Supporting development and validation of Infectious Disease Dx tests.</title>
        <authorList>
            <person name="Campos J."/>
            <person name="Goldberg B."/>
            <person name="Tallon L."/>
            <person name="Sadzewicz L."/>
            <person name="Vavikolanu K."/>
            <person name="Mehta A."/>
            <person name="Aluvathingal J."/>
            <person name="Nadendla S."/>
            <person name="Nandy P."/>
            <person name="Geyer C."/>
            <person name="Yan Y."/>
            <person name="Sichtig H."/>
        </authorList>
    </citation>
    <scope>NUCLEOTIDE SEQUENCE [LARGE SCALE GENOMIC DNA]</scope>
    <source>
        <strain evidence="4">FDAARGOS_652</strain>
    </source>
</reference>
<organism evidence="4 5">
    <name type="scientific">Candida parapsilosis</name>
    <name type="common">Yeast</name>
    <dbReference type="NCBI Taxonomy" id="5480"/>
    <lineage>
        <taxon>Eukaryota</taxon>
        <taxon>Fungi</taxon>
        <taxon>Dikarya</taxon>
        <taxon>Ascomycota</taxon>
        <taxon>Saccharomycotina</taxon>
        <taxon>Pichiomycetes</taxon>
        <taxon>Debaryomycetaceae</taxon>
        <taxon>Candida/Lodderomyces clade</taxon>
        <taxon>Candida</taxon>
    </lineage>
</organism>
<feature type="compositionally biased region" description="Polar residues" evidence="2">
    <location>
        <begin position="931"/>
        <end position="958"/>
    </location>
</feature>
<feature type="compositionally biased region" description="Polar residues" evidence="2">
    <location>
        <begin position="329"/>
        <end position="338"/>
    </location>
</feature>
<keyword evidence="1" id="KW-0863">Zinc-finger</keyword>
<feature type="region of interest" description="Disordered" evidence="2">
    <location>
        <begin position="328"/>
        <end position="507"/>
    </location>
</feature>
<evidence type="ECO:0000256" key="1">
    <source>
        <dbReference type="PROSITE-ProRule" id="PRU00042"/>
    </source>
</evidence>
<sequence>MASNGHIRTFHVIGDFHPDSLVKRVVRSIPRSLPYYENTGDHRAEDESDSLVRELMKIRPHKPSFTILSQYNSESITQYSSKLSELLYLLLKEKQLDDSIRIELENSLTNLISFIPWVHPDSTEKLKIDNDVSFKNRQSIPQPKHMPGDTSPTYPNGYLSKILIDNFDALTEFSSSYFNLTLSTMVTKYIVELIYQLYYWEVVHLVHINPKISDFLELIGFELTQTTFGPIIKPPANYLNDNLLQGLQYPFPYPFYNYSYHSFDTKVEQKKFDRVNIKPYLDITLKNVDGSLKKRRKSSAKHSFSEEAITTGVRHLEGMSDSWLRENENNQSGATRASGSLFAGPGDSKHAMSRSSSEAGRAWKSNQDERKPSHKLVDQGLESHPPQLTGLKASPPASTPAVQYGPFFPSQSPFLRNHSQHGLSPVPYQHYSFQSLPPPTSQSPQQPHQSHQFSNSPSLPIGSRNPSLAQSTKSNEASPTLSQQEQRKEFPNITPISNYPSSQSNILPSISKLTDQSERGLSERSLYSGSLPGASFQSTGLGITTPIQSSSQQLPRYSPRLGVAQQNESHPEIKYNTPHEEHKETISHPPTPVGEARSQPPPAPPQLGKLRADHSDPEPSLSEKNKRFPRHGVIHQCHLIDPSTNAKCLKIFYGKNELSRHQEFVHATKKRIYKCLYCERSGARVQQYPRHDSLARHIRRKHGITGRENKMAVNYAKENVIIVDDAEAINIQYAPEEPLNKLQPGESIGPSRSPDFQDEESYAYEKFKEEVDSDLREMRKGGFGNQIAVQPTSQVPISIPLPPRNPQESQDFKKPQRHMTLLYDQGRKAHSHTHQQFPVAGNPSLYHHETLSNAGPTRQHADDNSNSSRSQNYSPSDATNRSFSIYMGPNSVPSSYTKSGPNKSQTSPSLNEPGSSSAGAPSQKPPAMHQFQGSTSTGSSEHQTQHRASYDSQRSSVKLPSIHDIDNEIGHIYRDRG</sequence>
<feature type="compositionally biased region" description="Basic and acidic residues" evidence="2">
    <location>
        <begin position="610"/>
        <end position="625"/>
    </location>
</feature>
<feature type="region of interest" description="Disordered" evidence="2">
    <location>
        <begin position="562"/>
        <end position="625"/>
    </location>
</feature>
<feature type="compositionally biased region" description="Polar residues" evidence="2">
    <location>
        <begin position="464"/>
        <end position="484"/>
    </location>
</feature>
<feature type="domain" description="C2H2-type" evidence="3">
    <location>
        <begin position="635"/>
        <end position="671"/>
    </location>
</feature>
<feature type="compositionally biased region" description="Basic and acidic residues" evidence="2">
    <location>
        <begin position="569"/>
        <end position="586"/>
    </location>
</feature>
<dbReference type="Proteomes" id="UP000590412">
    <property type="component" value="Unassembled WGS sequence"/>
</dbReference>
<feature type="compositionally biased region" description="Low complexity" evidence="2">
    <location>
        <begin position="864"/>
        <end position="877"/>
    </location>
</feature>
<protein>
    <recommendedName>
        <fullName evidence="3">C2H2-type domain-containing protein</fullName>
    </recommendedName>
</protein>
<keyword evidence="1" id="KW-0862">Zinc</keyword>
<dbReference type="Gene3D" id="3.30.160.60">
    <property type="entry name" value="Classic Zinc Finger"/>
    <property type="match status" value="1"/>
</dbReference>
<feature type="region of interest" description="Disordered" evidence="2">
    <location>
        <begin position="827"/>
        <end position="977"/>
    </location>
</feature>
<keyword evidence="1" id="KW-0479">Metal-binding</keyword>
<feature type="compositionally biased region" description="Polar residues" evidence="2">
    <location>
        <begin position="494"/>
        <end position="507"/>
    </location>
</feature>
<dbReference type="EMBL" id="JABWAB010000001">
    <property type="protein sequence ID" value="KAF6059727.1"/>
    <property type="molecule type" value="Genomic_DNA"/>
</dbReference>
<gene>
    <name evidence="4" type="ORF">FOB60_001309</name>
</gene>
<feature type="compositionally biased region" description="Polar residues" evidence="2">
    <location>
        <begin position="891"/>
        <end position="920"/>
    </location>
</feature>
<feature type="compositionally biased region" description="Basic and acidic residues" evidence="2">
    <location>
        <begin position="961"/>
        <end position="977"/>
    </location>
</feature>
<dbReference type="InterPro" id="IPR013087">
    <property type="entry name" value="Znf_C2H2_type"/>
</dbReference>
<feature type="compositionally biased region" description="Basic and acidic residues" evidence="2">
    <location>
        <begin position="366"/>
        <end position="377"/>
    </location>
</feature>
<comment type="caution">
    <text evidence="4">The sequence shown here is derived from an EMBL/GenBank/DDBJ whole genome shotgun (WGS) entry which is preliminary data.</text>
</comment>
<dbReference type="AlphaFoldDB" id="A0A8X7NSU1"/>
<dbReference type="PROSITE" id="PS50157">
    <property type="entry name" value="ZINC_FINGER_C2H2_2"/>
    <property type="match status" value="1"/>
</dbReference>
<dbReference type="OrthoDB" id="4016549at2759"/>
<evidence type="ECO:0000256" key="2">
    <source>
        <dbReference type="SAM" id="MobiDB-lite"/>
    </source>
</evidence>
<evidence type="ECO:0000259" key="3">
    <source>
        <dbReference type="PROSITE" id="PS50157"/>
    </source>
</evidence>
<proteinExistence type="predicted"/>
<dbReference type="GO" id="GO:0008270">
    <property type="term" value="F:zinc ion binding"/>
    <property type="evidence" value="ECO:0007669"/>
    <property type="project" value="UniProtKB-KW"/>
</dbReference>